<dbReference type="InterPro" id="IPR018076">
    <property type="entry name" value="T2SS_GspF_dom"/>
</dbReference>
<dbReference type="FunFam" id="1.20.81.30:FF:000001">
    <property type="entry name" value="Type II secretion system protein F"/>
    <property type="match status" value="2"/>
</dbReference>
<evidence type="ECO:0000256" key="5">
    <source>
        <dbReference type="ARBA" id="ARBA00022475"/>
    </source>
</evidence>
<dbReference type="GO" id="GO:0015628">
    <property type="term" value="P:protein secretion by the type II secretion system"/>
    <property type="evidence" value="ECO:0007669"/>
    <property type="project" value="InterPro"/>
</dbReference>
<comment type="subcellular location">
    <subcellularLocation>
        <location evidence="2 14">Cell inner membrane</location>
        <topology evidence="2 14">Multi-pass membrane protein</topology>
    </subcellularLocation>
</comment>
<dbReference type="NCBIfam" id="TIGR02120">
    <property type="entry name" value="GspF"/>
    <property type="match status" value="1"/>
</dbReference>
<keyword evidence="7 14" id="KW-0812">Transmembrane</keyword>
<reference evidence="17 18" key="1">
    <citation type="submission" date="2013-04" db="EMBL/GenBank/DDBJ databases">
        <title>Oceanococcus atlanticus 22II-S10r2 Genome Sequencing.</title>
        <authorList>
            <person name="Lai Q."/>
            <person name="Li G."/>
            <person name="Shao Z."/>
        </authorList>
    </citation>
    <scope>NUCLEOTIDE SEQUENCE [LARGE SCALE GENOMIC DNA]</scope>
    <source>
        <strain evidence="17 18">22II-S10r2</strain>
    </source>
</reference>
<evidence type="ECO:0000256" key="15">
    <source>
        <dbReference type="SAM" id="Phobius"/>
    </source>
</evidence>
<feature type="transmembrane region" description="Helical" evidence="15">
    <location>
        <begin position="167"/>
        <end position="193"/>
    </location>
</feature>
<dbReference type="InterPro" id="IPR003004">
    <property type="entry name" value="GspF/PilC"/>
</dbReference>
<dbReference type="PRINTS" id="PR00812">
    <property type="entry name" value="BCTERIALGSPF"/>
</dbReference>
<dbReference type="OrthoDB" id="9805682at2"/>
<sequence>MGAYSYTALDARGRNKKGLIEGDTPKMVRAQLRERGLTPLEVVEVEQKSRGGSGGGFNLARGISGTELALVTRQLATLLKSGLPLEETLKTVAQQIEGRRTQGIIMGVRARVTEGHTLASALREFPHVFNHLYCATVEAGEQSGHLDTVLDRLADYVEKRQELQKKIFAALSYPIILVLASVGIVSFLLASVVPQVIGVFDSLDAELPPLTKGMIAASDFLRDHYIALGIVLLVLVVGWQFLMRRPAAKYRWHAVQLRLPLFGKLIRGVNAGRFTRTFSILVSSGVPVLEALDICSRVVQNIPMQELIKSAAVKVREGAPIHRSLAAGRLFPPITLNLIANGEASGQLDEMLERAAHNQELEVDTIISAIMGVLGPALILMMAGIVLTIVLAIMLPIFDMNQLVQ</sequence>
<keyword evidence="18" id="KW-1185">Reference proteome</keyword>
<evidence type="ECO:0000256" key="8">
    <source>
        <dbReference type="ARBA" id="ARBA00022723"/>
    </source>
</evidence>
<evidence type="ECO:0000256" key="11">
    <source>
        <dbReference type="ARBA" id="ARBA00022989"/>
    </source>
</evidence>
<keyword evidence="11 15" id="KW-1133">Transmembrane helix</keyword>
<protein>
    <recommendedName>
        <fullName evidence="13">General secretion pathway protein F</fullName>
    </recommendedName>
</protein>
<comment type="function">
    <text evidence="1">Component of the type II secretion system inner membrane complex required for the energy-dependent secretion of extracellular factors such as proteases and toxins from the periplasm.</text>
</comment>
<keyword evidence="12 15" id="KW-0472">Membrane</keyword>
<evidence type="ECO:0000256" key="6">
    <source>
        <dbReference type="ARBA" id="ARBA00022519"/>
    </source>
</evidence>
<dbReference type="GO" id="GO:0015627">
    <property type="term" value="C:type II protein secretion system complex"/>
    <property type="evidence" value="ECO:0007669"/>
    <property type="project" value="InterPro"/>
</dbReference>
<comment type="similarity">
    <text evidence="3 14">Belongs to the GSP F family.</text>
</comment>
<feature type="domain" description="Type II secretion system protein GspF" evidence="16">
    <location>
        <begin position="274"/>
        <end position="396"/>
    </location>
</feature>
<dbReference type="STRING" id="1317117.ATO7_01140"/>
<keyword evidence="9" id="KW-0106">Calcium</keyword>
<keyword evidence="6" id="KW-0997">Cell inner membrane</keyword>
<evidence type="ECO:0000256" key="2">
    <source>
        <dbReference type="ARBA" id="ARBA00004429"/>
    </source>
</evidence>
<keyword evidence="4 14" id="KW-0813">Transport</keyword>
<dbReference type="PANTHER" id="PTHR30012">
    <property type="entry name" value="GENERAL SECRETION PATHWAY PROTEIN"/>
    <property type="match status" value="1"/>
</dbReference>
<evidence type="ECO:0000259" key="16">
    <source>
        <dbReference type="Pfam" id="PF00482"/>
    </source>
</evidence>
<dbReference type="GO" id="GO:0005886">
    <property type="term" value="C:plasma membrane"/>
    <property type="evidence" value="ECO:0007669"/>
    <property type="project" value="UniProtKB-SubCell"/>
</dbReference>
<dbReference type="AlphaFoldDB" id="A0A1Y1SFK3"/>
<dbReference type="Gene3D" id="1.20.81.30">
    <property type="entry name" value="Type II secretion system (T2SS), domain F"/>
    <property type="match status" value="2"/>
</dbReference>
<comment type="caution">
    <text evidence="17">The sequence shown here is derived from an EMBL/GenBank/DDBJ whole genome shotgun (WGS) entry which is preliminary data.</text>
</comment>
<dbReference type="InterPro" id="IPR042094">
    <property type="entry name" value="T2SS_GspF_sf"/>
</dbReference>
<evidence type="ECO:0000256" key="4">
    <source>
        <dbReference type="ARBA" id="ARBA00022448"/>
    </source>
</evidence>
<proteinExistence type="inferred from homology"/>
<keyword evidence="8" id="KW-0479">Metal-binding</keyword>
<evidence type="ECO:0000256" key="9">
    <source>
        <dbReference type="ARBA" id="ARBA00022837"/>
    </source>
</evidence>
<evidence type="ECO:0000256" key="1">
    <source>
        <dbReference type="ARBA" id="ARBA00002684"/>
    </source>
</evidence>
<evidence type="ECO:0000256" key="13">
    <source>
        <dbReference type="ARBA" id="ARBA00030750"/>
    </source>
</evidence>
<evidence type="ECO:0000256" key="14">
    <source>
        <dbReference type="RuleBase" id="RU003923"/>
    </source>
</evidence>
<dbReference type="GO" id="GO:0046872">
    <property type="term" value="F:metal ion binding"/>
    <property type="evidence" value="ECO:0007669"/>
    <property type="project" value="UniProtKB-KW"/>
</dbReference>
<evidence type="ECO:0000313" key="18">
    <source>
        <dbReference type="Proteomes" id="UP000192342"/>
    </source>
</evidence>
<evidence type="ECO:0000256" key="12">
    <source>
        <dbReference type="ARBA" id="ARBA00023136"/>
    </source>
</evidence>
<dbReference type="PROSITE" id="PS00874">
    <property type="entry name" value="T2SP_F"/>
    <property type="match status" value="1"/>
</dbReference>
<evidence type="ECO:0000256" key="3">
    <source>
        <dbReference type="ARBA" id="ARBA00005745"/>
    </source>
</evidence>
<evidence type="ECO:0000313" key="17">
    <source>
        <dbReference type="EMBL" id="ORE88437.1"/>
    </source>
</evidence>
<dbReference type="InterPro" id="IPR011850">
    <property type="entry name" value="T2SS_GspF"/>
</dbReference>
<feature type="transmembrane region" description="Helical" evidence="15">
    <location>
        <begin position="224"/>
        <end position="242"/>
    </location>
</feature>
<feature type="transmembrane region" description="Helical" evidence="15">
    <location>
        <begin position="377"/>
        <end position="398"/>
    </location>
</feature>
<evidence type="ECO:0000256" key="7">
    <source>
        <dbReference type="ARBA" id="ARBA00022692"/>
    </source>
</evidence>
<dbReference type="Pfam" id="PF00482">
    <property type="entry name" value="T2SSF"/>
    <property type="match status" value="2"/>
</dbReference>
<dbReference type="Proteomes" id="UP000192342">
    <property type="component" value="Unassembled WGS sequence"/>
</dbReference>
<gene>
    <name evidence="17" type="ORF">ATO7_01140</name>
</gene>
<keyword evidence="5" id="KW-1003">Cell membrane</keyword>
<dbReference type="RefSeq" id="WP_083559079.1">
    <property type="nucleotide sequence ID" value="NZ_AQQV01000001.1"/>
</dbReference>
<organism evidence="17 18">
    <name type="scientific">Oceanococcus atlanticus</name>
    <dbReference type="NCBI Taxonomy" id="1317117"/>
    <lineage>
        <taxon>Bacteria</taxon>
        <taxon>Pseudomonadati</taxon>
        <taxon>Pseudomonadota</taxon>
        <taxon>Gammaproteobacteria</taxon>
        <taxon>Chromatiales</taxon>
        <taxon>Oceanococcaceae</taxon>
        <taxon>Oceanococcus</taxon>
    </lineage>
</organism>
<accession>A0A1Y1SFK3</accession>
<evidence type="ECO:0000256" key="10">
    <source>
        <dbReference type="ARBA" id="ARBA00022927"/>
    </source>
</evidence>
<feature type="domain" description="Type II secretion system protein GspF" evidence="16">
    <location>
        <begin position="72"/>
        <end position="194"/>
    </location>
</feature>
<dbReference type="PANTHER" id="PTHR30012:SF0">
    <property type="entry name" value="TYPE II SECRETION SYSTEM PROTEIN F-RELATED"/>
    <property type="match status" value="1"/>
</dbReference>
<name>A0A1Y1SFK3_9GAMM</name>
<dbReference type="InterPro" id="IPR001992">
    <property type="entry name" value="T2SS_GspF/T4SS_PilC_CS"/>
</dbReference>
<keyword evidence="10" id="KW-0653">Protein transport</keyword>
<dbReference type="EMBL" id="AQQV01000001">
    <property type="protein sequence ID" value="ORE88437.1"/>
    <property type="molecule type" value="Genomic_DNA"/>
</dbReference>